<dbReference type="Pfam" id="PF01323">
    <property type="entry name" value="DSBA"/>
    <property type="match status" value="1"/>
</dbReference>
<dbReference type="PROSITE" id="PS51352">
    <property type="entry name" value="THIOREDOXIN_2"/>
    <property type="match status" value="1"/>
</dbReference>
<sequence length="250" mass="27755">MPRPTRVLAVLALLGAALLLPGMPVRAQEKLPVEAIERIVRDYLLRQPEVIYQAIQELQKRQQAEEASRQKATITRHKDEIFHQAEDPVAGDQNGKVTLVEFFDYHCGYCRAMSPSLRKMLDGDKELRFVFKELPVLGPDSVTAAKAALAAAKLDAKKYPSLHFALMQSRDLSRDAVLEIAARQGYDRGQLGAEMEQDWVKARIDANLALADKLGISGTPSFVIGETLIPGAVDVAQLQRLIQEQREASN</sequence>
<dbReference type="InterPro" id="IPR036249">
    <property type="entry name" value="Thioredoxin-like_sf"/>
</dbReference>
<evidence type="ECO:0000256" key="4">
    <source>
        <dbReference type="ARBA" id="ARBA00023284"/>
    </source>
</evidence>
<keyword evidence="2" id="KW-0560">Oxidoreductase</keyword>
<keyword evidence="7" id="KW-1185">Reference proteome</keyword>
<reference evidence="6 7" key="1">
    <citation type="submission" date="2024-01" db="EMBL/GenBank/DDBJ databases">
        <title>Multi-omics insights into the function and evolution of sodium benzoate biodegradation pathways in Benzoatithermus flavus gen. nov., sp. nov. from hot spring.</title>
        <authorList>
            <person name="Hu C.-J."/>
            <person name="Li W.-J."/>
        </authorList>
    </citation>
    <scope>NUCLEOTIDE SEQUENCE [LARGE SCALE GENOMIC DNA]</scope>
    <source>
        <strain evidence="6 7">SYSU G07066</strain>
    </source>
</reference>
<keyword evidence="3" id="KW-1015">Disulfide bond</keyword>
<evidence type="ECO:0000256" key="3">
    <source>
        <dbReference type="ARBA" id="ARBA00023157"/>
    </source>
</evidence>
<dbReference type="SUPFAM" id="SSF52833">
    <property type="entry name" value="Thioredoxin-like"/>
    <property type="match status" value="1"/>
</dbReference>
<keyword evidence="4" id="KW-0676">Redox-active center</keyword>
<dbReference type="InterPro" id="IPR041205">
    <property type="entry name" value="ScsC_N"/>
</dbReference>
<dbReference type="CDD" id="cd03023">
    <property type="entry name" value="DsbA_Com1_like"/>
    <property type="match status" value="1"/>
</dbReference>
<dbReference type="Pfam" id="PF18312">
    <property type="entry name" value="ScsC_N"/>
    <property type="match status" value="1"/>
</dbReference>
<evidence type="ECO:0000259" key="5">
    <source>
        <dbReference type="PROSITE" id="PS51352"/>
    </source>
</evidence>
<name>A0ABU8XPJ6_9PROT</name>
<evidence type="ECO:0000313" key="6">
    <source>
        <dbReference type="EMBL" id="MEK0081932.1"/>
    </source>
</evidence>
<comment type="caution">
    <text evidence="6">The sequence shown here is derived from an EMBL/GenBank/DDBJ whole genome shotgun (WGS) entry which is preliminary data.</text>
</comment>
<organism evidence="6 7">
    <name type="scientific">Benzoatithermus flavus</name>
    <dbReference type="NCBI Taxonomy" id="3108223"/>
    <lineage>
        <taxon>Bacteria</taxon>
        <taxon>Pseudomonadati</taxon>
        <taxon>Pseudomonadota</taxon>
        <taxon>Alphaproteobacteria</taxon>
        <taxon>Geminicoccales</taxon>
        <taxon>Geminicoccaceae</taxon>
        <taxon>Benzoatithermus</taxon>
    </lineage>
</organism>
<dbReference type="Gene3D" id="3.40.30.10">
    <property type="entry name" value="Glutaredoxin"/>
    <property type="match status" value="1"/>
</dbReference>
<keyword evidence="1" id="KW-0732">Signal</keyword>
<evidence type="ECO:0000313" key="7">
    <source>
        <dbReference type="Proteomes" id="UP001375743"/>
    </source>
</evidence>
<dbReference type="Proteomes" id="UP001375743">
    <property type="component" value="Unassembled WGS sequence"/>
</dbReference>
<evidence type="ECO:0000256" key="1">
    <source>
        <dbReference type="ARBA" id="ARBA00022729"/>
    </source>
</evidence>
<proteinExistence type="predicted"/>
<dbReference type="EMBL" id="JBBLZC010000001">
    <property type="protein sequence ID" value="MEK0081932.1"/>
    <property type="molecule type" value="Genomic_DNA"/>
</dbReference>
<dbReference type="PANTHER" id="PTHR13887:SF14">
    <property type="entry name" value="DISULFIDE BOND FORMATION PROTEIN D"/>
    <property type="match status" value="1"/>
</dbReference>
<dbReference type="InterPro" id="IPR001853">
    <property type="entry name" value="DSBA-like_thioredoxin_dom"/>
</dbReference>
<protein>
    <submittedName>
        <fullName evidence="6">DsbA family protein</fullName>
    </submittedName>
</protein>
<accession>A0ABU8XPJ6</accession>
<dbReference type="PANTHER" id="PTHR13887">
    <property type="entry name" value="GLUTATHIONE S-TRANSFERASE KAPPA"/>
    <property type="match status" value="1"/>
</dbReference>
<dbReference type="InterPro" id="IPR013766">
    <property type="entry name" value="Thioredoxin_domain"/>
</dbReference>
<gene>
    <name evidence="6" type="ORF">U1T56_02120</name>
</gene>
<feature type="domain" description="Thioredoxin" evidence="5">
    <location>
        <begin position="58"/>
        <end position="247"/>
    </location>
</feature>
<evidence type="ECO:0000256" key="2">
    <source>
        <dbReference type="ARBA" id="ARBA00023002"/>
    </source>
</evidence>
<dbReference type="RefSeq" id="WP_418157772.1">
    <property type="nucleotide sequence ID" value="NZ_JBBLZC010000001.1"/>
</dbReference>